<keyword evidence="2" id="KW-1185">Reference proteome</keyword>
<sequence length="220" mass="24776">MTYFDKIRHLYGIGAQEQLGFEAHEIDQPLPEILKEYYLSLGKQEAINYSHNRLLKPGGEIGFSQDDYLVFYEENQGVVFWGIKRADLGLPNPPVYGNYSGDEMQPDWHLECAATDAFLLLMAVYNGVLGGLAFNANSFEAVPGETVDYIQNTYEEIKEISHATQRVFTRDYESMISLSFDKGGNCTGAFIGTGDADLFDEMLDNLDLAWSYISSEDEDL</sequence>
<proteinExistence type="predicted"/>
<gene>
    <name evidence="1" type="ORF">DXN04_15830</name>
</gene>
<reference evidence="1 2" key="1">
    <citation type="submission" date="2018-08" db="EMBL/GenBank/DDBJ databases">
        <title>Chitinophaga sp. K20C18050901, a novel bacterium isolated from forest soil.</title>
        <authorList>
            <person name="Wang C."/>
        </authorList>
    </citation>
    <scope>NUCLEOTIDE SEQUENCE [LARGE SCALE GENOMIC DNA]</scope>
    <source>
        <strain evidence="1 2">K20C18050901</strain>
    </source>
</reference>
<evidence type="ECO:0000313" key="1">
    <source>
        <dbReference type="EMBL" id="RFM33430.1"/>
    </source>
</evidence>
<organism evidence="1 2">
    <name type="scientific">Chitinophaga silvisoli</name>
    <dbReference type="NCBI Taxonomy" id="2291814"/>
    <lineage>
        <taxon>Bacteria</taxon>
        <taxon>Pseudomonadati</taxon>
        <taxon>Bacteroidota</taxon>
        <taxon>Chitinophagia</taxon>
        <taxon>Chitinophagales</taxon>
        <taxon>Chitinophagaceae</taxon>
        <taxon>Chitinophaga</taxon>
    </lineage>
</organism>
<dbReference type="EMBL" id="QTJV01000006">
    <property type="protein sequence ID" value="RFM33430.1"/>
    <property type="molecule type" value="Genomic_DNA"/>
</dbReference>
<dbReference type="Proteomes" id="UP000261174">
    <property type="component" value="Unassembled WGS sequence"/>
</dbReference>
<protein>
    <submittedName>
        <fullName evidence="1">SMI1/KNR4 family protein</fullName>
    </submittedName>
</protein>
<name>A0A3E1NZV8_9BACT</name>
<accession>A0A3E1NZV8</accession>
<evidence type="ECO:0000313" key="2">
    <source>
        <dbReference type="Proteomes" id="UP000261174"/>
    </source>
</evidence>
<comment type="caution">
    <text evidence="1">The sequence shown here is derived from an EMBL/GenBank/DDBJ whole genome shotgun (WGS) entry which is preliminary data.</text>
</comment>
<dbReference type="AlphaFoldDB" id="A0A3E1NZV8"/>